<evidence type="ECO:0000313" key="1">
    <source>
        <dbReference type="EMBL" id="KAH9831513.1"/>
    </source>
</evidence>
<dbReference type="GeneID" id="71998303"/>
<dbReference type="EMBL" id="JADCUA010000025">
    <property type="protein sequence ID" value="KAH9831513.1"/>
    <property type="molecule type" value="Genomic_DNA"/>
</dbReference>
<name>A0ABQ8K3N4_9APHY</name>
<organism evidence="1 2">
    <name type="scientific">Rhodofomes roseus</name>
    <dbReference type="NCBI Taxonomy" id="34475"/>
    <lineage>
        <taxon>Eukaryota</taxon>
        <taxon>Fungi</taxon>
        <taxon>Dikarya</taxon>
        <taxon>Basidiomycota</taxon>
        <taxon>Agaricomycotina</taxon>
        <taxon>Agaricomycetes</taxon>
        <taxon>Polyporales</taxon>
        <taxon>Rhodofomes</taxon>
    </lineage>
</organism>
<dbReference type="RefSeq" id="XP_047774627.1">
    <property type="nucleotide sequence ID" value="XM_047917571.1"/>
</dbReference>
<gene>
    <name evidence="1" type="ORF">C8Q71DRAFT_288920</name>
</gene>
<proteinExistence type="predicted"/>
<keyword evidence="2" id="KW-1185">Reference proteome</keyword>
<protein>
    <submittedName>
        <fullName evidence="1">Uncharacterized protein</fullName>
    </submittedName>
</protein>
<sequence length="263" mass="28912">MHSLACFSLHLRLCHAPRRQPKVLPTTRATLSIHPSTLLYIPVLYLYSSLLPPTIPRPAPVSITSPLSPRASGAAHIVCRVTGSPELPCMQPSSPSTRLQARPVWSHRCLLRCYATCLRPAVVTPGGDSRRRRMAVARRRRRRHLQLLTAPCRRASRSGECVDFPVWARGLVCCLRASRARVPCARLASRHETCDVRADGVWTSAGLERAEKLTASRGLLTASAEPLVPPCPLTESSLPSPSGSDVPLSQNVPQALRILPWWL</sequence>
<comment type="caution">
    <text evidence="1">The sequence shown here is derived from an EMBL/GenBank/DDBJ whole genome shotgun (WGS) entry which is preliminary data.</text>
</comment>
<accession>A0ABQ8K3N4</accession>
<evidence type="ECO:0000313" key="2">
    <source>
        <dbReference type="Proteomes" id="UP000814176"/>
    </source>
</evidence>
<dbReference type="Proteomes" id="UP000814176">
    <property type="component" value="Unassembled WGS sequence"/>
</dbReference>
<reference evidence="1 2" key="1">
    <citation type="journal article" date="2021" name="Environ. Microbiol.">
        <title>Gene family expansions and transcriptome signatures uncover fungal adaptations to wood decay.</title>
        <authorList>
            <person name="Hage H."/>
            <person name="Miyauchi S."/>
            <person name="Viragh M."/>
            <person name="Drula E."/>
            <person name="Min B."/>
            <person name="Chaduli D."/>
            <person name="Navarro D."/>
            <person name="Favel A."/>
            <person name="Norest M."/>
            <person name="Lesage-Meessen L."/>
            <person name="Balint B."/>
            <person name="Merenyi Z."/>
            <person name="de Eugenio L."/>
            <person name="Morin E."/>
            <person name="Martinez A.T."/>
            <person name="Baldrian P."/>
            <person name="Stursova M."/>
            <person name="Martinez M.J."/>
            <person name="Novotny C."/>
            <person name="Magnuson J.K."/>
            <person name="Spatafora J.W."/>
            <person name="Maurice S."/>
            <person name="Pangilinan J."/>
            <person name="Andreopoulos W."/>
            <person name="LaButti K."/>
            <person name="Hundley H."/>
            <person name="Na H."/>
            <person name="Kuo A."/>
            <person name="Barry K."/>
            <person name="Lipzen A."/>
            <person name="Henrissat B."/>
            <person name="Riley R."/>
            <person name="Ahrendt S."/>
            <person name="Nagy L.G."/>
            <person name="Grigoriev I.V."/>
            <person name="Martin F."/>
            <person name="Rosso M.N."/>
        </authorList>
    </citation>
    <scope>NUCLEOTIDE SEQUENCE [LARGE SCALE GENOMIC DNA]</scope>
    <source>
        <strain evidence="1 2">CIRM-BRFM 1785</strain>
    </source>
</reference>